<dbReference type="Pfam" id="PF16115">
    <property type="entry name" value="DUF4831"/>
    <property type="match status" value="1"/>
</dbReference>
<feature type="chain" id="PRO_5047485963" evidence="1">
    <location>
        <begin position="20"/>
        <end position="349"/>
    </location>
</feature>
<dbReference type="RefSeq" id="WP_178257649.1">
    <property type="nucleotide sequence ID" value="NZ_JACSPQ010000005.1"/>
</dbReference>
<sequence length="349" mass="38579">MKKGIFVALGMLACMNASAQDFSPYTPGEGEGIVYFLPKTALEVNVIATKVTYTPGEFCRYANRYMRMDGIPTQPETHWEIKQIDVRSVGVPDSTKVYIMKLKDKNVASNVELTNEGIVKAINTTSPAENQTDMYQLDKTEPHENARKYMTEDMLMAGSTAKMAELAAKEIYNIRDSKNQILRGQADAMPKDGASMKLVITNLDKQEKAMMEMFTGTTDREDKLFTFRIAPEDGMNNKVAARFSRLLGVLGENNLSGDPIYLNVSAASSLPAAPTDDKKKKLKGVIYNIPGKGSVTVSYQGKTLFSGELPVTQFGYTEVLTDGLFDKKINTRVIFNPETGGIVKIDKNE</sequence>
<evidence type="ECO:0000313" key="3">
    <source>
        <dbReference type="Proteomes" id="UP000616346"/>
    </source>
</evidence>
<proteinExistence type="predicted"/>
<dbReference type="InterPro" id="IPR032265">
    <property type="entry name" value="DUF4831"/>
</dbReference>
<gene>
    <name evidence="2" type="ORF">H9626_07575</name>
</gene>
<dbReference type="Proteomes" id="UP000616346">
    <property type="component" value="Unassembled WGS sequence"/>
</dbReference>
<accession>A0ABR8VBE1</accession>
<evidence type="ECO:0000313" key="2">
    <source>
        <dbReference type="EMBL" id="MBD8002071.1"/>
    </source>
</evidence>
<name>A0ABR8VBE1_9BACT</name>
<evidence type="ECO:0000256" key="1">
    <source>
        <dbReference type="SAM" id="SignalP"/>
    </source>
</evidence>
<keyword evidence="3" id="KW-1185">Reference proteome</keyword>
<keyword evidence="1" id="KW-0732">Signal</keyword>
<protein>
    <submittedName>
        <fullName evidence="2">DUF4831 family protein</fullName>
    </submittedName>
</protein>
<dbReference type="EMBL" id="JACSPQ010000005">
    <property type="protein sequence ID" value="MBD8002071.1"/>
    <property type="molecule type" value="Genomic_DNA"/>
</dbReference>
<comment type="caution">
    <text evidence="2">The sequence shown here is derived from an EMBL/GenBank/DDBJ whole genome shotgun (WGS) entry which is preliminary data.</text>
</comment>
<feature type="signal peptide" evidence="1">
    <location>
        <begin position="1"/>
        <end position="19"/>
    </location>
</feature>
<organism evidence="2 3">
    <name type="scientific">Phocaeicola faecium</name>
    <dbReference type="NCBI Taxonomy" id="2762213"/>
    <lineage>
        <taxon>Bacteria</taxon>
        <taxon>Pseudomonadati</taxon>
        <taxon>Bacteroidota</taxon>
        <taxon>Bacteroidia</taxon>
        <taxon>Bacteroidales</taxon>
        <taxon>Bacteroidaceae</taxon>
        <taxon>Phocaeicola</taxon>
    </lineage>
</organism>
<reference evidence="2 3" key="1">
    <citation type="submission" date="2020-08" db="EMBL/GenBank/DDBJ databases">
        <title>A Genomic Blueprint of the Chicken Gut Microbiome.</title>
        <authorList>
            <person name="Gilroy R."/>
            <person name="Ravi A."/>
            <person name="Getino M."/>
            <person name="Pursley I."/>
            <person name="Horton D.L."/>
            <person name="Alikhan N.-F."/>
            <person name="Baker D."/>
            <person name="Gharbi K."/>
            <person name="Hall N."/>
            <person name="Watson M."/>
            <person name="Adriaenssens E.M."/>
            <person name="Foster-Nyarko E."/>
            <person name="Jarju S."/>
            <person name="Secka A."/>
            <person name="Antonio M."/>
            <person name="Oren A."/>
            <person name="Chaudhuri R."/>
            <person name="La Ragione R.M."/>
            <person name="Hildebrand F."/>
            <person name="Pallen M.J."/>
        </authorList>
    </citation>
    <scope>NUCLEOTIDE SEQUENCE [LARGE SCALE GENOMIC DNA]</scope>
    <source>
        <strain evidence="2 3">Sa1YUN3</strain>
    </source>
</reference>